<dbReference type="Pfam" id="PF02518">
    <property type="entry name" value="HATPase_c"/>
    <property type="match status" value="1"/>
</dbReference>
<dbReference type="InterPro" id="IPR000014">
    <property type="entry name" value="PAS"/>
</dbReference>
<sequence>MISILYVDDEPGLLEIGKIFLEMNDDFSVDTAGSAEQALQKLTDQRYDIVISDYQMPGTDGIGLLKAIRGWSDSLPFILFTGRGREEVAIEALNNGADFYLQKGGAPEAQFTELAHKVRQAVLRRRAETKFSRIFNHASDPIFIHDMEGRIIEANQRALDVFGYSHDEMIGMDVRSIHPEGDRHLSEEAFRRIGGNEQIIFEIRCIDREGQTFPAEISASRFDLGGRQVIQGVVHDLSERLESEQTYREIFNATGEAILVADPETGEYIDANRSAREMFGMGEGRIHNLRLGDLSTGTPPYDREGVIGLAERAHEKGPQVVVWHVRQRDGTPFWIEATFREAKLNGKRRVLFVARDISDRLRADRAMRLVQYGVEQGRDIACWLDSTGRIVYINEAAFRLLRYSREELLGMHIWDIDPEFTPEEWGRHLASIQKGGSIAVDSSFRTRHGLMIPMEITCTHTSFEGEEGCFCFARDVTELKESEIRLVQVNKKLNLLSSVTRHDILNTLTVLHGYLEIIEDETEEPAILNYLKKSEEAAGAIRNQIEFTRTYQDLGVHAPVWQGLRPLLTRLRTDGVALQVECGGVEVYADPLLRKVFENLMDNSIRHGGHVTEVRVGCRDEEGTLILTWEDNGTGIPPAEKERIFARGYGRNTGLGLYLAREVLGITGCGIIEEGEEGQGARFVISVPAGRHRRVREQNPRPGSGDPLTPLSGPHR</sequence>
<feature type="domain" description="Response regulatory" evidence="9">
    <location>
        <begin position="3"/>
        <end position="118"/>
    </location>
</feature>
<dbReference type="PROSITE" id="PS50110">
    <property type="entry name" value="RESPONSE_REGULATORY"/>
    <property type="match status" value="1"/>
</dbReference>
<feature type="domain" description="Histidine kinase" evidence="8">
    <location>
        <begin position="499"/>
        <end position="691"/>
    </location>
</feature>
<evidence type="ECO:0000259" key="8">
    <source>
        <dbReference type="PROSITE" id="PS50109"/>
    </source>
</evidence>
<dbReference type="AlphaFoldDB" id="A0A483CZ64"/>
<evidence type="ECO:0000259" key="10">
    <source>
        <dbReference type="PROSITE" id="PS50112"/>
    </source>
</evidence>
<dbReference type="NCBIfam" id="TIGR00229">
    <property type="entry name" value="sensory_box"/>
    <property type="match status" value="3"/>
</dbReference>
<dbReference type="EMBL" id="PGCL01000001">
    <property type="protein sequence ID" value="TAJ45299.1"/>
    <property type="molecule type" value="Genomic_DNA"/>
</dbReference>
<reference evidence="11 12" key="1">
    <citation type="submission" date="2017-11" db="EMBL/GenBank/DDBJ databases">
        <title>Isolation and Characterization of Methanofollis Species from Methane Seep Offshore SW Taiwan.</title>
        <authorList>
            <person name="Teng N.-H."/>
            <person name="Lai M.-C."/>
            <person name="Chen S.-C."/>
        </authorList>
    </citation>
    <scope>NUCLEOTIDE SEQUENCE [LARGE SCALE GENOMIC DNA]</scope>
    <source>
        <strain evidence="11 12">FWC-SCC2</strain>
    </source>
</reference>
<gene>
    <name evidence="11" type="ORF">CUJ86_00700</name>
</gene>
<evidence type="ECO:0000259" key="9">
    <source>
        <dbReference type="PROSITE" id="PS50110"/>
    </source>
</evidence>
<dbReference type="InterPro" id="IPR001789">
    <property type="entry name" value="Sig_transdc_resp-reg_receiver"/>
</dbReference>
<dbReference type="OrthoDB" id="71385at2157"/>
<accession>A0A483CZ64</accession>
<dbReference type="CDD" id="cd00075">
    <property type="entry name" value="HATPase"/>
    <property type="match status" value="1"/>
</dbReference>
<dbReference type="InterPro" id="IPR003594">
    <property type="entry name" value="HATPase_dom"/>
</dbReference>
<name>A0A483CZ64_9EURY</name>
<feature type="modified residue" description="4-aspartylphosphate" evidence="6">
    <location>
        <position position="53"/>
    </location>
</feature>
<dbReference type="Pfam" id="PF00072">
    <property type="entry name" value="Response_reg"/>
    <property type="match status" value="1"/>
</dbReference>
<dbReference type="Gene3D" id="3.30.565.10">
    <property type="entry name" value="Histidine kinase-like ATPase, C-terminal domain"/>
    <property type="match status" value="1"/>
</dbReference>
<dbReference type="InterPro" id="IPR005467">
    <property type="entry name" value="His_kinase_dom"/>
</dbReference>
<dbReference type="PROSITE" id="PS50112">
    <property type="entry name" value="PAS"/>
    <property type="match status" value="2"/>
</dbReference>
<evidence type="ECO:0000256" key="5">
    <source>
        <dbReference type="ARBA" id="ARBA00022777"/>
    </source>
</evidence>
<evidence type="ECO:0000256" key="3">
    <source>
        <dbReference type="ARBA" id="ARBA00022553"/>
    </source>
</evidence>
<protein>
    <recommendedName>
        <fullName evidence="2">histidine kinase</fullName>
        <ecNumber evidence="2">2.7.13.3</ecNumber>
    </recommendedName>
</protein>
<dbReference type="CDD" id="cd00156">
    <property type="entry name" value="REC"/>
    <property type="match status" value="1"/>
</dbReference>
<dbReference type="PANTHER" id="PTHR43304:SF1">
    <property type="entry name" value="PAC DOMAIN-CONTAINING PROTEIN"/>
    <property type="match status" value="1"/>
</dbReference>
<dbReference type="SUPFAM" id="SSF52172">
    <property type="entry name" value="CheY-like"/>
    <property type="match status" value="1"/>
</dbReference>
<dbReference type="PANTHER" id="PTHR43304">
    <property type="entry name" value="PHYTOCHROME-LIKE PROTEIN CPH1"/>
    <property type="match status" value="1"/>
</dbReference>
<evidence type="ECO:0000313" key="11">
    <source>
        <dbReference type="EMBL" id="TAJ45299.1"/>
    </source>
</evidence>
<dbReference type="Pfam" id="PF13426">
    <property type="entry name" value="PAS_9"/>
    <property type="match status" value="3"/>
</dbReference>
<dbReference type="SUPFAM" id="SSF55785">
    <property type="entry name" value="PYP-like sensor domain (PAS domain)"/>
    <property type="match status" value="3"/>
</dbReference>
<dbReference type="InterPro" id="IPR004358">
    <property type="entry name" value="Sig_transdc_His_kin-like_C"/>
</dbReference>
<dbReference type="SMART" id="SM00387">
    <property type="entry name" value="HATPase_c"/>
    <property type="match status" value="1"/>
</dbReference>
<evidence type="ECO:0000313" key="12">
    <source>
        <dbReference type="Proteomes" id="UP000292580"/>
    </source>
</evidence>
<dbReference type="Gene3D" id="3.40.50.2300">
    <property type="match status" value="1"/>
</dbReference>
<evidence type="ECO:0000256" key="6">
    <source>
        <dbReference type="PROSITE-ProRule" id="PRU00169"/>
    </source>
</evidence>
<organism evidence="11 12">
    <name type="scientific">Methanofollis fontis</name>
    <dbReference type="NCBI Taxonomy" id="2052832"/>
    <lineage>
        <taxon>Archaea</taxon>
        <taxon>Methanobacteriati</taxon>
        <taxon>Methanobacteriota</taxon>
        <taxon>Stenosarchaea group</taxon>
        <taxon>Methanomicrobia</taxon>
        <taxon>Methanomicrobiales</taxon>
        <taxon>Methanomicrobiaceae</taxon>
        <taxon>Methanofollis</taxon>
    </lineage>
</organism>
<keyword evidence="4" id="KW-0808">Transferase</keyword>
<dbReference type="RefSeq" id="WP_130645646.1">
    <property type="nucleotide sequence ID" value="NZ_PGCL01000001.1"/>
</dbReference>
<evidence type="ECO:0000256" key="1">
    <source>
        <dbReference type="ARBA" id="ARBA00000085"/>
    </source>
</evidence>
<dbReference type="PROSITE" id="PS50109">
    <property type="entry name" value="HIS_KIN"/>
    <property type="match status" value="1"/>
</dbReference>
<dbReference type="EC" id="2.7.13.3" evidence="2"/>
<feature type="domain" description="PAS" evidence="10">
    <location>
        <begin position="384"/>
        <end position="424"/>
    </location>
</feature>
<dbReference type="GO" id="GO:0004673">
    <property type="term" value="F:protein histidine kinase activity"/>
    <property type="evidence" value="ECO:0007669"/>
    <property type="project" value="UniProtKB-EC"/>
</dbReference>
<dbReference type="InterPro" id="IPR011006">
    <property type="entry name" value="CheY-like_superfamily"/>
</dbReference>
<dbReference type="GO" id="GO:0000160">
    <property type="term" value="P:phosphorelay signal transduction system"/>
    <property type="evidence" value="ECO:0007669"/>
    <property type="project" value="InterPro"/>
</dbReference>
<dbReference type="InterPro" id="IPR035965">
    <property type="entry name" value="PAS-like_dom_sf"/>
</dbReference>
<dbReference type="InterPro" id="IPR001610">
    <property type="entry name" value="PAC"/>
</dbReference>
<comment type="caution">
    <text evidence="11">The sequence shown here is derived from an EMBL/GenBank/DDBJ whole genome shotgun (WGS) entry which is preliminary data.</text>
</comment>
<dbReference type="SMART" id="SM00086">
    <property type="entry name" value="PAC"/>
    <property type="match status" value="3"/>
</dbReference>
<keyword evidence="5" id="KW-0418">Kinase</keyword>
<feature type="domain" description="PAS" evidence="10">
    <location>
        <begin position="127"/>
        <end position="197"/>
    </location>
</feature>
<dbReference type="InterPro" id="IPR052162">
    <property type="entry name" value="Sensor_kinase/Photoreceptor"/>
</dbReference>
<dbReference type="SUPFAM" id="SSF55874">
    <property type="entry name" value="ATPase domain of HSP90 chaperone/DNA topoisomerase II/histidine kinase"/>
    <property type="match status" value="1"/>
</dbReference>
<feature type="region of interest" description="Disordered" evidence="7">
    <location>
        <begin position="691"/>
        <end position="716"/>
    </location>
</feature>
<dbReference type="SMART" id="SM00448">
    <property type="entry name" value="REC"/>
    <property type="match status" value="1"/>
</dbReference>
<comment type="catalytic activity">
    <reaction evidence="1">
        <text>ATP + protein L-histidine = ADP + protein N-phospho-L-histidine.</text>
        <dbReference type="EC" id="2.7.13.3"/>
    </reaction>
</comment>
<dbReference type="SMART" id="SM00091">
    <property type="entry name" value="PAS"/>
    <property type="match status" value="3"/>
</dbReference>
<dbReference type="Gene3D" id="3.30.450.20">
    <property type="entry name" value="PAS domain"/>
    <property type="match status" value="3"/>
</dbReference>
<evidence type="ECO:0000256" key="2">
    <source>
        <dbReference type="ARBA" id="ARBA00012438"/>
    </source>
</evidence>
<evidence type="ECO:0000256" key="4">
    <source>
        <dbReference type="ARBA" id="ARBA00022679"/>
    </source>
</evidence>
<dbReference type="Proteomes" id="UP000292580">
    <property type="component" value="Unassembled WGS sequence"/>
</dbReference>
<dbReference type="InterPro" id="IPR036890">
    <property type="entry name" value="HATPase_C_sf"/>
</dbReference>
<proteinExistence type="predicted"/>
<evidence type="ECO:0000256" key="7">
    <source>
        <dbReference type="SAM" id="MobiDB-lite"/>
    </source>
</evidence>
<keyword evidence="12" id="KW-1185">Reference proteome</keyword>
<dbReference type="CDD" id="cd00130">
    <property type="entry name" value="PAS"/>
    <property type="match status" value="3"/>
</dbReference>
<keyword evidence="3 6" id="KW-0597">Phosphoprotein</keyword>
<dbReference type="PRINTS" id="PR00344">
    <property type="entry name" value="BCTRLSENSOR"/>
</dbReference>